<evidence type="ECO:0000313" key="2">
    <source>
        <dbReference type="Proteomes" id="UP000247702"/>
    </source>
</evidence>
<evidence type="ECO:0000313" key="1">
    <source>
        <dbReference type="EMBL" id="GBC03691.1"/>
    </source>
</evidence>
<keyword evidence="2" id="KW-1185">Reference proteome</keyword>
<dbReference type="Proteomes" id="UP000247702">
    <property type="component" value="Unassembled WGS sequence"/>
</dbReference>
<reference evidence="1 2" key="1">
    <citation type="submission" date="2017-11" db="EMBL/GenBank/DDBJ databases">
        <title>The genome of Rhizophagus clarus HR1 reveals common genetic basis of auxotrophy among arbuscular mycorrhizal fungi.</title>
        <authorList>
            <person name="Kobayashi Y."/>
        </authorList>
    </citation>
    <scope>NUCLEOTIDE SEQUENCE [LARGE SCALE GENOMIC DNA]</scope>
    <source>
        <strain evidence="1 2">HR1</strain>
    </source>
</reference>
<dbReference type="EMBL" id="BEXD01003900">
    <property type="protein sequence ID" value="GBC03691.1"/>
    <property type="molecule type" value="Genomic_DNA"/>
</dbReference>
<protein>
    <submittedName>
        <fullName evidence="1">Uncharacterized protein</fullName>
    </submittedName>
</protein>
<sequence length="92" mass="10914">MKILLDKKYDWIFEIKVMLLDEKHDQTFEIKHDWTFRIKVEKVGEDESMTELLELSVARQKVQPALLKPIKSRICSSYAAATYCSRRMATLY</sequence>
<comment type="caution">
    <text evidence="1">The sequence shown here is derived from an EMBL/GenBank/DDBJ whole genome shotgun (WGS) entry which is preliminary data.</text>
</comment>
<gene>
    <name evidence="1" type="ORF">RclHR1_05260013</name>
</gene>
<organism evidence="1 2">
    <name type="scientific">Rhizophagus clarus</name>
    <dbReference type="NCBI Taxonomy" id="94130"/>
    <lineage>
        <taxon>Eukaryota</taxon>
        <taxon>Fungi</taxon>
        <taxon>Fungi incertae sedis</taxon>
        <taxon>Mucoromycota</taxon>
        <taxon>Glomeromycotina</taxon>
        <taxon>Glomeromycetes</taxon>
        <taxon>Glomerales</taxon>
        <taxon>Glomeraceae</taxon>
        <taxon>Rhizophagus</taxon>
    </lineage>
</organism>
<accession>A0A2Z6RN49</accession>
<proteinExistence type="predicted"/>
<dbReference type="AlphaFoldDB" id="A0A2Z6RN49"/>
<name>A0A2Z6RN49_9GLOM</name>